<keyword evidence="5" id="KW-0963">Cytoplasm</keyword>
<evidence type="ECO:0000256" key="2">
    <source>
        <dbReference type="ARBA" id="ARBA00022603"/>
    </source>
</evidence>
<evidence type="ECO:0000256" key="5">
    <source>
        <dbReference type="HAMAP-Rule" id="MF_01547"/>
    </source>
</evidence>
<dbReference type="Pfam" id="PF01728">
    <property type="entry name" value="FtsJ"/>
    <property type="match status" value="1"/>
</dbReference>
<dbReference type="Pfam" id="PF01938">
    <property type="entry name" value="TRAM"/>
    <property type="match status" value="1"/>
</dbReference>
<dbReference type="STRING" id="1434123.MSVAZ_1505"/>
<comment type="catalytic activity">
    <reaction evidence="5">
        <text>uridine(2552) in 23S rRNA + S-adenosyl-L-methionine = 2'-O-methyluridine(2552) in 23S rRNA + S-adenosyl-L-homocysteine + H(+)</text>
        <dbReference type="Rhea" id="RHEA:42720"/>
        <dbReference type="Rhea" id="RHEA-COMP:10202"/>
        <dbReference type="Rhea" id="RHEA-COMP:10203"/>
        <dbReference type="ChEBI" id="CHEBI:15378"/>
        <dbReference type="ChEBI" id="CHEBI:57856"/>
        <dbReference type="ChEBI" id="CHEBI:59789"/>
        <dbReference type="ChEBI" id="CHEBI:65315"/>
        <dbReference type="ChEBI" id="CHEBI:74478"/>
        <dbReference type="EC" id="2.1.1.166"/>
    </reaction>
</comment>
<evidence type="ECO:0000256" key="1">
    <source>
        <dbReference type="ARBA" id="ARBA00022552"/>
    </source>
</evidence>
<dbReference type="InterPro" id="IPR002792">
    <property type="entry name" value="TRAM_dom"/>
</dbReference>
<feature type="domain" description="TRAM" evidence="6">
    <location>
        <begin position="196"/>
        <end position="254"/>
    </location>
</feature>
<proteinExistence type="inferred from homology"/>
<dbReference type="InterPro" id="IPR029063">
    <property type="entry name" value="SAM-dependent_MTases_sf"/>
</dbReference>
<dbReference type="GO" id="GO:0008650">
    <property type="term" value="F:rRNA (uridine-2'-O-)-methyltransferase activity"/>
    <property type="evidence" value="ECO:0007669"/>
    <property type="project" value="UniProtKB-UniRule"/>
</dbReference>
<keyword evidence="7" id="KW-0131">Cell cycle</keyword>
<evidence type="ECO:0000259" key="6">
    <source>
        <dbReference type="PROSITE" id="PS50926"/>
    </source>
</evidence>
<accession>A0A0E3Q563</accession>
<dbReference type="KEGG" id="mvc:MSVAZ_1505"/>
<name>A0A0E3Q563_9EURY</name>
<dbReference type="InterPro" id="IPR002877">
    <property type="entry name" value="RNA_MeTrfase_FtsJ_dom"/>
</dbReference>
<feature type="binding site" evidence="5">
    <location>
        <position position="50"/>
    </location>
    <ligand>
        <name>S-adenosyl-L-methionine</name>
        <dbReference type="ChEBI" id="CHEBI:59789"/>
    </ligand>
</feature>
<dbReference type="GO" id="GO:0005737">
    <property type="term" value="C:cytoplasm"/>
    <property type="evidence" value="ECO:0007669"/>
    <property type="project" value="UniProtKB-SubCell"/>
</dbReference>
<dbReference type="InterPro" id="IPR050082">
    <property type="entry name" value="RNA_methyltr_RlmE"/>
</dbReference>
<dbReference type="SUPFAM" id="SSF53335">
    <property type="entry name" value="S-adenosyl-L-methionine-dependent methyltransferases"/>
    <property type="match status" value="1"/>
</dbReference>
<dbReference type="GeneID" id="24809935"/>
<dbReference type="Proteomes" id="UP000033096">
    <property type="component" value="Chromosome"/>
</dbReference>
<dbReference type="InterPro" id="IPR012340">
    <property type="entry name" value="NA-bd_OB-fold"/>
</dbReference>
<evidence type="ECO:0000313" key="7">
    <source>
        <dbReference type="EMBL" id="AKB43774.1"/>
    </source>
</evidence>
<dbReference type="PATRIC" id="fig|1434123.4.peg.1807"/>
<dbReference type="Gene3D" id="3.40.50.150">
    <property type="entry name" value="Vaccinia Virus protein VP39"/>
    <property type="match status" value="1"/>
</dbReference>
<organism evidence="7 8">
    <name type="scientific">Methanosarcina vacuolata Z-761</name>
    <dbReference type="NCBI Taxonomy" id="1434123"/>
    <lineage>
        <taxon>Archaea</taxon>
        <taxon>Methanobacteriati</taxon>
        <taxon>Methanobacteriota</taxon>
        <taxon>Stenosarchaea group</taxon>
        <taxon>Methanomicrobia</taxon>
        <taxon>Methanosarcinales</taxon>
        <taxon>Methanosarcinaceae</taxon>
        <taxon>Methanosarcina</taxon>
    </lineage>
</organism>
<keyword evidence="1 5" id="KW-0698">rRNA processing</keyword>
<keyword evidence="8" id="KW-1185">Reference proteome</keyword>
<comment type="similarity">
    <text evidence="5">Belongs to the class I-like SAM-binding methyltransferase superfamily. RNA methyltransferase RlmE family.</text>
</comment>
<feature type="binding site" evidence="5">
    <location>
        <position position="84"/>
    </location>
    <ligand>
        <name>S-adenosyl-L-methionine</name>
        <dbReference type="ChEBI" id="CHEBI:59789"/>
    </ligand>
</feature>
<dbReference type="AlphaFoldDB" id="A0A0E3Q563"/>
<keyword evidence="3 5" id="KW-0808">Transferase</keyword>
<keyword evidence="7" id="KW-0132">Cell division</keyword>
<dbReference type="RefSeq" id="WP_048120010.1">
    <property type="nucleotide sequence ID" value="NZ_CP009520.1"/>
</dbReference>
<gene>
    <name evidence="5" type="primary">rlmE</name>
    <name evidence="7" type="ORF">MSVAZ_1505</name>
</gene>
<evidence type="ECO:0000256" key="4">
    <source>
        <dbReference type="ARBA" id="ARBA00022691"/>
    </source>
</evidence>
<dbReference type="EC" id="2.1.1.166" evidence="5"/>
<dbReference type="HOGENOM" id="CLU_009422_4_4_2"/>
<dbReference type="GO" id="GO:0051301">
    <property type="term" value="P:cell division"/>
    <property type="evidence" value="ECO:0007669"/>
    <property type="project" value="UniProtKB-KW"/>
</dbReference>
<reference evidence="7 8" key="1">
    <citation type="submission" date="2014-07" db="EMBL/GenBank/DDBJ databases">
        <title>Methanogenic archaea and the global carbon cycle.</title>
        <authorList>
            <person name="Henriksen J.R."/>
            <person name="Luke J."/>
            <person name="Reinhart S."/>
            <person name="Benedict M.N."/>
            <person name="Youngblut N.D."/>
            <person name="Metcalf M.E."/>
            <person name="Whitaker R.J."/>
            <person name="Metcalf W.W."/>
        </authorList>
    </citation>
    <scope>NUCLEOTIDE SEQUENCE [LARGE SCALE GENOMIC DNA]</scope>
    <source>
        <strain evidence="7 8">Z-761</strain>
    </source>
</reference>
<keyword evidence="4 5" id="KW-0949">S-adenosyl-L-methionine</keyword>
<dbReference type="EMBL" id="CP009520">
    <property type="protein sequence ID" value="AKB43774.1"/>
    <property type="molecule type" value="Genomic_DNA"/>
</dbReference>
<dbReference type="HAMAP" id="MF_01547">
    <property type="entry name" value="RNA_methyltr_E"/>
    <property type="match status" value="1"/>
</dbReference>
<dbReference type="SUPFAM" id="SSF50249">
    <property type="entry name" value="Nucleic acid-binding proteins"/>
    <property type="match status" value="1"/>
</dbReference>
<dbReference type="Gene3D" id="2.40.50.140">
    <property type="entry name" value="Nucleic acid-binding proteins"/>
    <property type="match status" value="1"/>
</dbReference>
<evidence type="ECO:0000313" key="8">
    <source>
        <dbReference type="Proteomes" id="UP000033096"/>
    </source>
</evidence>
<dbReference type="PANTHER" id="PTHR10920:SF13">
    <property type="entry name" value="PRE-RRNA 2'-O-RIBOSE RNA METHYLTRANSFERASE FTSJ3"/>
    <property type="match status" value="1"/>
</dbReference>
<dbReference type="PROSITE" id="PS50926">
    <property type="entry name" value="TRAM"/>
    <property type="match status" value="1"/>
</dbReference>
<feature type="active site" description="Proton acceptor" evidence="5">
    <location>
        <position position="149"/>
    </location>
</feature>
<keyword evidence="2 5" id="KW-0489">Methyltransferase</keyword>
<sequence>MARDRRDYYYHQAKEEGYRSRASFKLKQINERHHIINRGDSVVDLGAAPGGWLQVAKELSGGKVLGVDLQRIVPIEGVETIQGNINAESTIQKIIKTVGAKGADVVLCDAAPNLSGNWSYDHARSIELATSALECAKKILKPKGNFVVKVFQGDMFNDYMQKVRDNFVRTMAYSPKASRSQSAEIYVIGKKFLTAPLRKGNKFVVDIEKLGSSGDGAVLIEGFVVFVKEVEVGEKVRIKITDVKPNFAFADVAERLGKTETPE</sequence>
<feature type="binding site" evidence="5">
    <location>
        <position position="68"/>
    </location>
    <ligand>
        <name>S-adenosyl-L-methionine</name>
        <dbReference type="ChEBI" id="CHEBI:59789"/>
    </ligand>
</feature>
<feature type="binding site" evidence="5">
    <location>
        <position position="52"/>
    </location>
    <ligand>
        <name>S-adenosyl-L-methionine</name>
        <dbReference type="ChEBI" id="CHEBI:59789"/>
    </ligand>
</feature>
<protein>
    <recommendedName>
        <fullName evidence="5">Ribosomal RNA large subunit methyltransferase E</fullName>
        <ecNumber evidence="5">2.1.1.166</ecNumber>
    </recommendedName>
    <alternativeName>
        <fullName evidence="5">23S rRNA Um2552 methyltransferase</fullName>
    </alternativeName>
    <alternativeName>
        <fullName evidence="5">rRNA (uridine-2'-O-)-methyltransferase</fullName>
    </alternativeName>
</protein>
<feature type="binding site" evidence="5">
    <location>
        <position position="109"/>
    </location>
    <ligand>
        <name>S-adenosyl-L-methionine</name>
        <dbReference type="ChEBI" id="CHEBI:59789"/>
    </ligand>
</feature>
<comment type="subcellular location">
    <subcellularLocation>
        <location evidence="5">Cytoplasm</location>
    </subcellularLocation>
</comment>
<evidence type="ECO:0000256" key="3">
    <source>
        <dbReference type="ARBA" id="ARBA00022679"/>
    </source>
</evidence>
<dbReference type="InterPro" id="IPR015507">
    <property type="entry name" value="rRNA-MeTfrase_E"/>
</dbReference>
<dbReference type="PANTHER" id="PTHR10920">
    <property type="entry name" value="RIBOSOMAL RNA METHYLTRANSFERASE"/>
    <property type="match status" value="1"/>
</dbReference>
<comment type="function">
    <text evidence="5">Specifically methylates the uridine in position 2552 of 23S rRNA at the 2'-O position of the ribose in the fully assembled 50S ribosomal subunit.</text>
</comment>